<sequence>QTIYLPVLLFFNFTPRKLQIAGLKGYTDQHTIFDPTTAFLALLKHTKYKSSANQQSHLCRIMLHAHSTQNNPSFCYQGYFVGIIEIKSVLKMKRLPWYAKKGSKFVPP</sequence>
<dbReference type="EMBL" id="MBFS01000086">
    <property type="protein sequence ID" value="PVV04727.1"/>
    <property type="molecule type" value="Genomic_DNA"/>
</dbReference>
<evidence type="ECO:0000313" key="2">
    <source>
        <dbReference type="Proteomes" id="UP000245609"/>
    </source>
</evidence>
<reference evidence="1 2" key="1">
    <citation type="journal article" date="2018" name="MBio">
        <title>Comparative Genomics Reveals the Core Gene Toolbox for the Fungus-Insect Symbiosis.</title>
        <authorList>
            <person name="Wang Y."/>
            <person name="Stata M."/>
            <person name="Wang W."/>
            <person name="Stajich J.E."/>
            <person name="White M.M."/>
            <person name="Moncalvo J.M."/>
        </authorList>
    </citation>
    <scope>NUCLEOTIDE SEQUENCE [LARGE SCALE GENOMIC DNA]</scope>
    <source>
        <strain evidence="1 2">SC-DP-2</strain>
    </source>
</reference>
<name>A0A2T9ZJN0_9FUNG</name>
<proteinExistence type="predicted"/>
<comment type="caution">
    <text evidence="1">The sequence shown here is derived from an EMBL/GenBank/DDBJ whole genome shotgun (WGS) entry which is preliminary data.</text>
</comment>
<accession>A0A2T9ZJN0</accession>
<keyword evidence="2" id="KW-1185">Reference proteome</keyword>
<feature type="non-terminal residue" evidence="1">
    <location>
        <position position="1"/>
    </location>
</feature>
<dbReference type="AlphaFoldDB" id="A0A2T9ZJN0"/>
<gene>
    <name evidence="1" type="ORF">BB560_000753</name>
</gene>
<evidence type="ECO:0000313" key="1">
    <source>
        <dbReference type="EMBL" id="PVV04727.1"/>
    </source>
</evidence>
<organism evidence="1 2">
    <name type="scientific">Smittium megazygosporum</name>
    <dbReference type="NCBI Taxonomy" id="133381"/>
    <lineage>
        <taxon>Eukaryota</taxon>
        <taxon>Fungi</taxon>
        <taxon>Fungi incertae sedis</taxon>
        <taxon>Zoopagomycota</taxon>
        <taxon>Kickxellomycotina</taxon>
        <taxon>Harpellomycetes</taxon>
        <taxon>Harpellales</taxon>
        <taxon>Legeriomycetaceae</taxon>
        <taxon>Smittium</taxon>
    </lineage>
</organism>
<protein>
    <submittedName>
        <fullName evidence="1">Uncharacterized protein</fullName>
    </submittedName>
</protein>
<dbReference type="Proteomes" id="UP000245609">
    <property type="component" value="Unassembled WGS sequence"/>
</dbReference>